<organism evidence="1 2">
    <name type="scientific">Piliocolobus tephrosceles</name>
    <name type="common">Ugandan red Colobus</name>
    <dbReference type="NCBI Taxonomy" id="591936"/>
    <lineage>
        <taxon>Eukaryota</taxon>
        <taxon>Metazoa</taxon>
        <taxon>Chordata</taxon>
        <taxon>Craniata</taxon>
        <taxon>Vertebrata</taxon>
        <taxon>Euteleostomi</taxon>
        <taxon>Mammalia</taxon>
        <taxon>Eutheria</taxon>
        <taxon>Euarchontoglires</taxon>
        <taxon>Primates</taxon>
        <taxon>Haplorrhini</taxon>
        <taxon>Catarrhini</taxon>
        <taxon>Cercopithecidae</taxon>
        <taxon>Colobinae</taxon>
        <taxon>Piliocolobus</taxon>
    </lineage>
</organism>
<reference evidence="1" key="2">
    <citation type="submission" date="2025-09" db="UniProtKB">
        <authorList>
            <consortium name="Ensembl"/>
        </authorList>
    </citation>
    <scope>IDENTIFICATION</scope>
</reference>
<dbReference type="Proteomes" id="UP000694416">
    <property type="component" value="Unplaced"/>
</dbReference>
<protein>
    <submittedName>
        <fullName evidence="1">Uncharacterized protein</fullName>
    </submittedName>
</protein>
<evidence type="ECO:0000313" key="1">
    <source>
        <dbReference type="Ensembl" id="ENSPTEP00000030631.1"/>
    </source>
</evidence>
<sequence length="53" mass="6092">MHLAKPLIPPSLCSLAPGLFIEHLLRARHCARYWQINVYKADSVPIFMEFPLS</sequence>
<name>A0A8C9LUU1_9PRIM</name>
<dbReference type="Ensembl" id="ENSPTET00000042389.1">
    <property type="protein sequence ID" value="ENSPTEP00000030631.1"/>
    <property type="gene ID" value="ENSPTEG00000029804.1"/>
</dbReference>
<evidence type="ECO:0000313" key="2">
    <source>
        <dbReference type="Proteomes" id="UP000694416"/>
    </source>
</evidence>
<keyword evidence="2" id="KW-1185">Reference proteome</keyword>
<accession>A0A8C9LUU1</accession>
<reference evidence="1" key="1">
    <citation type="submission" date="2025-08" db="UniProtKB">
        <authorList>
            <consortium name="Ensembl"/>
        </authorList>
    </citation>
    <scope>IDENTIFICATION</scope>
</reference>
<dbReference type="AlphaFoldDB" id="A0A8C9LUU1"/>
<proteinExistence type="predicted"/>